<dbReference type="NCBIfam" id="TIGR03083">
    <property type="entry name" value="maleylpyruvate isomerase family mycothiol-dependent enzyme"/>
    <property type="match status" value="1"/>
</dbReference>
<dbReference type="InterPro" id="IPR024344">
    <property type="entry name" value="MDMPI_metal-binding"/>
</dbReference>
<organism evidence="2 3">
    <name type="scientific">Nocardioides glacieisoli</name>
    <dbReference type="NCBI Taxonomy" id="1168730"/>
    <lineage>
        <taxon>Bacteria</taxon>
        <taxon>Bacillati</taxon>
        <taxon>Actinomycetota</taxon>
        <taxon>Actinomycetes</taxon>
        <taxon>Propionibacteriales</taxon>
        <taxon>Nocardioidaceae</taxon>
        <taxon>Nocardioides</taxon>
    </lineage>
</organism>
<evidence type="ECO:0000313" key="3">
    <source>
        <dbReference type="Proteomes" id="UP000291838"/>
    </source>
</evidence>
<dbReference type="OrthoDB" id="5185819at2"/>
<accession>A0A4Q2RTP8</accession>
<evidence type="ECO:0000259" key="1">
    <source>
        <dbReference type="Pfam" id="PF11716"/>
    </source>
</evidence>
<dbReference type="Pfam" id="PF11716">
    <property type="entry name" value="MDMPI_N"/>
    <property type="match status" value="1"/>
</dbReference>
<protein>
    <submittedName>
        <fullName evidence="2">TIGR03086 family protein</fullName>
    </submittedName>
</protein>
<reference evidence="2 3" key="1">
    <citation type="submission" date="2019-01" db="EMBL/GenBank/DDBJ databases">
        <title>Novel species of Nocardioides.</title>
        <authorList>
            <person name="Liu Q."/>
            <person name="Xin Y.-H."/>
        </authorList>
    </citation>
    <scope>NUCLEOTIDE SEQUENCE [LARGE SCALE GENOMIC DNA]</scope>
    <source>
        <strain evidence="2 3">HLT3-15</strain>
    </source>
</reference>
<keyword evidence="3" id="KW-1185">Reference proteome</keyword>
<dbReference type="RefSeq" id="WP_129474475.1">
    <property type="nucleotide sequence ID" value="NZ_SDWS01000003.1"/>
</dbReference>
<dbReference type="InterPro" id="IPR034660">
    <property type="entry name" value="DinB/YfiT-like"/>
</dbReference>
<dbReference type="AlphaFoldDB" id="A0A4Q2RTP8"/>
<dbReference type="InterPro" id="IPR017520">
    <property type="entry name" value="CHP03086"/>
</dbReference>
<dbReference type="SUPFAM" id="SSF109854">
    <property type="entry name" value="DinB/YfiT-like putative metalloenzymes"/>
    <property type="match status" value="1"/>
</dbReference>
<name>A0A4Q2RTP8_9ACTN</name>
<dbReference type="GO" id="GO:0046872">
    <property type="term" value="F:metal ion binding"/>
    <property type="evidence" value="ECO:0007669"/>
    <property type="project" value="InterPro"/>
</dbReference>
<dbReference type="NCBIfam" id="TIGR03086">
    <property type="entry name" value="TIGR03086 family metal-binding protein"/>
    <property type="match status" value="1"/>
</dbReference>
<dbReference type="EMBL" id="SDWS01000003">
    <property type="protein sequence ID" value="RYB91225.1"/>
    <property type="molecule type" value="Genomic_DNA"/>
</dbReference>
<evidence type="ECO:0000313" key="2">
    <source>
        <dbReference type="EMBL" id="RYB91225.1"/>
    </source>
</evidence>
<gene>
    <name evidence="2" type="ORF">EUA06_07780</name>
</gene>
<dbReference type="InterPro" id="IPR017517">
    <property type="entry name" value="Maleyloyr_isom"/>
</dbReference>
<proteinExistence type="predicted"/>
<dbReference type="Proteomes" id="UP000291838">
    <property type="component" value="Unassembled WGS sequence"/>
</dbReference>
<comment type="caution">
    <text evidence="2">The sequence shown here is derived from an EMBL/GenBank/DDBJ whole genome shotgun (WGS) entry which is preliminary data.</text>
</comment>
<sequence>MSLPEAPAARHQVVAGEFARLVEQTTDWSAPAPVEGWTARDVVDHLVSWFGGFLSAGGVELPAGPSVADDPLAAWHHHANGVQALLDKRGDEEFTHPHVGPGQLAGTIDRFYTSDVFMHSWDLARATGQEPRLDQDFAGQMLEAMRPIESLLRDSGQYGPAVPVPDDAAPVEQLMGFVGRDPGWRSSTRGTP</sequence>
<feature type="domain" description="Mycothiol-dependent maleylpyruvate isomerase metal-binding" evidence="1">
    <location>
        <begin position="16"/>
        <end position="124"/>
    </location>
</feature>